<evidence type="ECO:0000313" key="2">
    <source>
        <dbReference type="EMBL" id="KAF8479691.1"/>
    </source>
</evidence>
<evidence type="ECO:0000256" key="1">
    <source>
        <dbReference type="SAM" id="MobiDB-lite"/>
    </source>
</evidence>
<gene>
    <name evidence="2" type="ORF">DFH94DRAFT_682395</name>
</gene>
<feature type="compositionally biased region" description="Basic and acidic residues" evidence="1">
    <location>
        <begin position="85"/>
        <end position="98"/>
    </location>
</feature>
<dbReference type="Proteomes" id="UP000759537">
    <property type="component" value="Unassembled WGS sequence"/>
</dbReference>
<keyword evidence="3" id="KW-1185">Reference proteome</keyword>
<proteinExistence type="predicted"/>
<protein>
    <submittedName>
        <fullName evidence="2">Uncharacterized protein</fullName>
    </submittedName>
</protein>
<dbReference type="EMBL" id="WHVB01000009">
    <property type="protein sequence ID" value="KAF8479691.1"/>
    <property type="molecule type" value="Genomic_DNA"/>
</dbReference>
<dbReference type="AlphaFoldDB" id="A0A9P5MVF4"/>
<organism evidence="2 3">
    <name type="scientific">Russula ochroleuca</name>
    <dbReference type="NCBI Taxonomy" id="152965"/>
    <lineage>
        <taxon>Eukaryota</taxon>
        <taxon>Fungi</taxon>
        <taxon>Dikarya</taxon>
        <taxon>Basidiomycota</taxon>
        <taxon>Agaricomycotina</taxon>
        <taxon>Agaricomycetes</taxon>
        <taxon>Russulales</taxon>
        <taxon>Russulaceae</taxon>
        <taxon>Russula</taxon>
    </lineage>
</organism>
<sequence length="118" mass="13146">MDARRGRGCRGPVQGESKDESEAISEGMPARVPITYLTSSPRHRQRRGRRRPARHANTGTVMNVNTITRGVVNVNKARWGLRRGASRERKHGAGEREAVVYASKGAREGREESTPPRM</sequence>
<comment type="caution">
    <text evidence="2">The sequence shown here is derived from an EMBL/GenBank/DDBJ whole genome shotgun (WGS) entry which is preliminary data.</text>
</comment>
<feature type="region of interest" description="Disordered" evidence="1">
    <location>
        <begin position="83"/>
        <end position="118"/>
    </location>
</feature>
<feature type="region of interest" description="Disordered" evidence="1">
    <location>
        <begin position="1"/>
        <end position="62"/>
    </location>
</feature>
<evidence type="ECO:0000313" key="3">
    <source>
        <dbReference type="Proteomes" id="UP000759537"/>
    </source>
</evidence>
<accession>A0A9P5MVF4</accession>
<feature type="compositionally biased region" description="Basic residues" evidence="1">
    <location>
        <begin position="41"/>
        <end position="54"/>
    </location>
</feature>
<name>A0A9P5MVF4_9AGAM</name>
<reference evidence="2" key="1">
    <citation type="submission" date="2019-10" db="EMBL/GenBank/DDBJ databases">
        <authorList>
            <consortium name="DOE Joint Genome Institute"/>
            <person name="Kuo A."/>
            <person name="Miyauchi S."/>
            <person name="Kiss E."/>
            <person name="Drula E."/>
            <person name="Kohler A."/>
            <person name="Sanchez-Garcia M."/>
            <person name="Andreopoulos B."/>
            <person name="Barry K.W."/>
            <person name="Bonito G."/>
            <person name="Buee M."/>
            <person name="Carver A."/>
            <person name="Chen C."/>
            <person name="Cichocki N."/>
            <person name="Clum A."/>
            <person name="Culley D."/>
            <person name="Crous P.W."/>
            <person name="Fauchery L."/>
            <person name="Girlanda M."/>
            <person name="Hayes R."/>
            <person name="Keri Z."/>
            <person name="LaButti K."/>
            <person name="Lipzen A."/>
            <person name="Lombard V."/>
            <person name="Magnuson J."/>
            <person name="Maillard F."/>
            <person name="Morin E."/>
            <person name="Murat C."/>
            <person name="Nolan M."/>
            <person name="Ohm R."/>
            <person name="Pangilinan J."/>
            <person name="Pereira M."/>
            <person name="Perotto S."/>
            <person name="Peter M."/>
            <person name="Riley R."/>
            <person name="Sitrit Y."/>
            <person name="Stielow B."/>
            <person name="Szollosi G."/>
            <person name="Zifcakova L."/>
            <person name="Stursova M."/>
            <person name="Spatafora J.W."/>
            <person name="Tedersoo L."/>
            <person name="Vaario L.-M."/>
            <person name="Yamada A."/>
            <person name="Yan M."/>
            <person name="Wang P."/>
            <person name="Xu J."/>
            <person name="Bruns T."/>
            <person name="Baldrian P."/>
            <person name="Vilgalys R."/>
            <person name="Henrissat B."/>
            <person name="Grigoriev I.V."/>
            <person name="Hibbett D."/>
            <person name="Nagy L.G."/>
            <person name="Martin F.M."/>
        </authorList>
    </citation>
    <scope>NUCLEOTIDE SEQUENCE</scope>
    <source>
        <strain evidence="2">Prilba</strain>
    </source>
</reference>
<feature type="compositionally biased region" description="Basic and acidic residues" evidence="1">
    <location>
        <begin position="105"/>
        <end position="118"/>
    </location>
</feature>
<reference evidence="2" key="2">
    <citation type="journal article" date="2020" name="Nat. Commun.">
        <title>Large-scale genome sequencing of mycorrhizal fungi provides insights into the early evolution of symbiotic traits.</title>
        <authorList>
            <person name="Miyauchi S."/>
            <person name="Kiss E."/>
            <person name="Kuo A."/>
            <person name="Drula E."/>
            <person name="Kohler A."/>
            <person name="Sanchez-Garcia M."/>
            <person name="Morin E."/>
            <person name="Andreopoulos B."/>
            <person name="Barry K.W."/>
            <person name="Bonito G."/>
            <person name="Buee M."/>
            <person name="Carver A."/>
            <person name="Chen C."/>
            <person name="Cichocki N."/>
            <person name="Clum A."/>
            <person name="Culley D."/>
            <person name="Crous P.W."/>
            <person name="Fauchery L."/>
            <person name="Girlanda M."/>
            <person name="Hayes R.D."/>
            <person name="Keri Z."/>
            <person name="LaButti K."/>
            <person name="Lipzen A."/>
            <person name="Lombard V."/>
            <person name="Magnuson J."/>
            <person name="Maillard F."/>
            <person name="Murat C."/>
            <person name="Nolan M."/>
            <person name="Ohm R.A."/>
            <person name="Pangilinan J."/>
            <person name="Pereira M.F."/>
            <person name="Perotto S."/>
            <person name="Peter M."/>
            <person name="Pfister S."/>
            <person name="Riley R."/>
            <person name="Sitrit Y."/>
            <person name="Stielow J.B."/>
            <person name="Szollosi G."/>
            <person name="Zifcakova L."/>
            <person name="Stursova M."/>
            <person name="Spatafora J.W."/>
            <person name="Tedersoo L."/>
            <person name="Vaario L.M."/>
            <person name="Yamada A."/>
            <person name="Yan M."/>
            <person name="Wang P."/>
            <person name="Xu J."/>
            <person name="Bruns T."/>
            <person name="Baldrian P."/>
            <person name="Vilgalys R."/>
            <person name="Dunand C."/>
            <person name="Henrissat B."/>
            <person name="Grigoriev I.V."/>
            <person name="Hibbett D."/>
            <person name="Nagy L.G."/>
            <person name="Martin F.M."/>
        </authorList>
    </citation>
    <scope>NUCLEOTIDE SEQUENCE</scope>
    <source>
        <strain evidence="2">Prilba</strain>
    </source>
</reference>